<sequence length="227" mass="25847">AIQIITPDNINVTVPIVTVTQTPTNAPSPTTLLITQTVIQTLSTNYFNDTNAVNTLVAELITIAKSTIVITCILCIKKRNTKLLKVQIQRLATTQSSRPPDYFNLLTTQYQGIVTKVLEENSTPKEIITERIIEKEIIVQKEPTNQKVINKEKISSTKRLALTNTAEAADYFVYQELKTQFKQGILPSFRYLSLILKAKKYHKPTEFLESIFEKAPELNKEYFIKRK</sequence>
<proteinExistence type="predicted"/>
<name>A0ABN7WMG0_GIGMA</name>
<dbReference type="Proteomes" id="UP000789901">
    <property type="component" value="Unassembled WGS sequence"/>
</dbReference>
<protein>
    <submittedName>
        <fullName evidence="1">25097_t:CDS:1</fullName>
    </submittedName>
</protein>
<organism evidence="1 2">
    <name type="scientific">Gigaspora margarita</name>
    <dbReference type="NCBI Taxonomy" id="4874"/>
    <lineage>
        <taxon>Eukaryota</taxon>
        <taxon>Fungi</taxon>
        <taxon>Fungi incertae sedis</taxon>
        <taxon>Mucoromycota</taxon>
        <taxon>Glomeromycotina</taxon>
        <taxon>Glomeromycetes</taxon>
        <taxon>Diversisporales</taxon>
        <taxon>Gigasporaceae</taxon>
        <taxon>Gigaspora</taxon>
    </lineage>
</organism>
<reference evidence="1 2" key="1">
    <citation type="submission" date="2021-06" db="EMBL/GenBank/DDBJ databases">
        <authorList>
            <person name="Kallberg Y."/>
            <person name="Tangrot J."/>
            <person name="Rosling A."/>
        </authorList>
    </citation>
    <scope>NUCLEOTIDE SEQUENCE [LARGE SCALE GENOMIC DNA]</scope>
    <source>
        <strain evidence="1 2">120-4 pot B 10/14</strain>
    </source>
</reference>
<comment type="caution">
    <text evidence="1">The sequence shown here is derived from an EMBL/GenBank/DDBJ whole genome shotgun (WGS) entry which is preliminary data.</text>
</comment>
<evidence type="ECO:0000313" key="1">
    <source>
        <dbReference type="EMBL" id="CAG8834333.1"/>
    </source>
</evidence>
<evidence type="ECO:0000313" key="2">
    <source>
        <dbReference type="Proteomes" id="UP000789901"/>
    </source>
</evidence>
<keyword evidence="2" id="KW-1185">Reference proteome</keyword>
<gene>
    <name evidence="1" type="ORF">GMARGA_LOCUS32000</name>
</gene>
<accession>A0ABN7WMG0</accession>
<feature type="non-terminal residue" evidence="1">
    <location>
        <position position="227"/>
    </location>
</feature>
<feature type="non-terminal residue" evidence="1">
    <location>
        <position position="1"/>
    </location>
</feature>
<dbReference type="EMBL" id="CAJVQB010049137">
    <property type="protein sequence ID" value="CAG8834333.1"/>
    <property type="molecule type" value="Genomic_DNA"/>
</dbReference>